<dbReference type="InterPro" id="IPR041698">
    <property type="entry name" value="Methyltransf_25"/>
</dbReference>
<dbReference type="AlphaFoldDB" id="A0A328B5R5"/>
<dbReference type="GO" id="GO:0008168">
    <property type="term" value="F:methyltransferase activity"/>
    <property type="evidence" value="ECO:0007669"/>
    <property type="project" value="UniProtKB-KW"/>
</dbReference>
<dbReference type="Pfam" id="PF13649">
    <property type="entry name" value="Methyltransf_25"/>
    <property type="match status" value="1"/>
</dbReference>
<dbReference type="PANTHER" id="PTHR43861">
    <property type="entry name" value="TRANS-ACONITATE 2-METHYLTRANSFERASE-RELATED"/>
    <property type="match status" value="1"/>
</dbReference>
<dbReference type="Gene3D" id="3.40.50.150">
    <property type="entry name" value="Vaccinia Virus protein VP39"/>
    <property type="match status" value="1"/>
</dbReference>
<keyword evidence="5" id="KW-1185">Reference proteome</keyword>
<dbReference type="Proteomes" id="UP000248553">
    <property type="component" value="Unassembled WGS sequence"/>
</dbReference>
<keyword evidence="2 4" id="KW-0808">Transferase</keyword>
<proteinExistence type="predicted"/>
<evidence type="ECO:0000313" key="4">
    <source>
        <dbReference type="EMBL" id="RAK62710.1"/>
    </source>
</evidence>
<feature type="domain" description="Methyltransferase" evidence="3">
    <location>
        <begin position="54"/>
        <end position="131"/>
    </location>
</feature>
<protein>
    <submittedName>
        <fullName evidence="4">SAM-dependent methyltransferase</fullName>
    </submittedName>
</protein>
<organism evidence="4 5">
    <name type="scientific">Hymenobacter edaphi</name>
    <dbReference type="NCBI Taxonomy" id="2211146"/>
    <lineage>
        <taxon>Bacteria</taxon>
        <taxon>Pseudomonadati</taxon>
        <taxon>Bacteroidota</taxon>
        <taxon>Cytophagia</taxon>
        <taxon>Cytophagales</taxon>
        <taxon>Hymenobacteraceae</taxon>
        <taxon>Hymenobacter</taxon>
    </lineage>
</organism>
<evidence type="ECO:0000259" key="3">
    <source>
        <dbReference type="Pfam" id="PF13649"/>
    </source>
</evidence>
<evidence type="ECO:0000256" key="1">
    <source>
        <dbReference type="ARBA" id="ARBA00022603"/>
    </source>
</evidence>
<comment type="caution">
    <text evidence="4">The sequence shown here is derived from an EMBL/GenBank/DDBJ whole genome shotgun (WGS) entry which is preliminary data.</text>
</comment>
<evidence type="ECO:0000313" key="5">
    <source>
        <dbReference type="Proteomes" id="UP000248553"/>
    </source>
</evidence>
<dbReference type="SUPFAM" id="SSF53335">
    <property type="entry name" value="S-adenosyl-L-methionine-dependent methyltransferases"/>
    <property type="match status" value="1"/>
</dbReference>
<keyword evidence="1 4" id="KW-0489">Methyltransferase</keyword>
<sequence length="250" mass="29505">MHPTSYAQSAEWFSTWFDSPYYHLLYQDRNHDEARYFLDNLLRHLHPKPKERLLDLACGRGRHAVYLNEQGFDVTGIDLSAENIDAARAAENERLHFHVHDMRAPLPYGPFDFVLNLFTSFGYFDEEAENVVALRNAVDTMHYGGKLVIDFMNTERTVRELVAHETKHVEGITFELHRHLDRDFVVKDIRFVDREGQPQHFQERVRALSVDRFREYFYLAGLRLGEVLGDYDLRPYVQAESPRMIFILKK</sequence>
<reference evidence="5" key="1">
    <citation type="submission" date="2018-05" db="EMBL/GenBank/DDBJ databases">
        <authorList>
            <person name="Nie L."/>
        </authorList>
    </citation>
    <scope>NUCLEOTIDE SEQUENCE [LARGE SCALE GENOMIC DNA]</scope>
    <source>
        <strain evidence="5">NL</strain>
    </source>
</reference>
<dbReference type="EMBL" id="QHKM01000012">
    <property type="protein sequence ID" value="RAK62710.1"/>
    <property type="molecule type" value="Genomic_DNA"/>
</dbReference>
<dbReference type="InterPro" id="IPR029063">
    <property type="entry name" value="SAM-dependent_MTases_sf"/>
</dbReference>
<gene>
    <name evidence="4" type="ORF">DLM85_22855</name>
</gene>
<name>A0A328B5R5_9BACT</name>
<dbReference type="OrthoDB" id="9811589at2"/>
<evidence type="ECO:0000256" key="2">
    <source>
        <dbReference type="ARBA" id="ARBA00022679"/>
    </source>
</evidence>
<dbReference type="GO" id="GO:0032259">
    <property type="term" value="P:methylation"/>
    <property type="evidence" value="ECO:0007669"/>
    <property type="project" value="UniProtKB-KW"/>
</dbReference>
<dbReference type="Gene3D" id="2.20.25.110">
    <property type="entry name" value="S-adenosyl-L-methionine-dependent methyltransferases"/>
    <property type="match status" value="1"/>
</dbReference>
<dbReference type="PANTHER" id="PTHR43861:SF1">
    <property type="entry name" value="TRANS-ACONITATE 2-METHYLTRANSFERASE"/>
    <property type="match status" value="1"/>
</dbReference>
<dbReference type="RefSeq" id="WP_111480507.1">
    <property type="nucleotide sequence ID" value="NZ_QHKM01000012.1"/>
</dbReference>
<accession>A0A328B5R5</accession>
<dbReference type="CDD" id="cd02440">
    <property type="entry name" value="AdoMet_MTases"/>
    <property type="match status" value="1"/>
</dbReference>